<evidence type="ECO:0000313" key="1">
    <source>
        <dbReference type="EMBL" id="NYJ19507.1"/>
    </source>
</evidence>
<evidence type="ECO:0000313" key="2">
    <source>
        <dbReference type="Proteomes" id="UP000537260"/>
    </source>
</evidence>
<dbReference type="EMBL" id="JACCFM010000001">
    <property type="protein sequence ID" value="NYJ19507.1"/>
    <property type="molecule type" value="Genomic_DNA"/>
</dbReference>
<proteinExistence type="predicted"/>
<sequence length="35" mass="3425">MTKITVGAGGLLSPMLVSICAGAFGPPAVVLVRVV</sequence>
<reference evidence="1 2" key="1">
    <citation type="submission" date="2020-07" db="EMBL/GenBank/DDBJ databases">
        <title>Sequencing the genomes of 1000 actinobacteria strains.</title>
        <authorList>
            <person name="Klenk H.-P."/>
        </authorList>
    </citation>
    <scope>NUCLEOTIDE SEQUENCE [LARGE SCALE GENOMIC DNA]</scope>
    <source>
        <strain evidence="1 2">LI1</strain>
    </source>
</reference>
<protein>
    <submittedName>
        <fullName evidence="1">Uncharacterized protein</fullName>
    </submittedName>
</protein>
<dbReference type="Proteomes" id="UP000537260">
    <property type="component" value="Unassembled WGS sequence"/>
</dbReference>
<name>A0A7Z0J5H8_9MICO</name>
<keyword evidence="2" id="KW-1185">Reference proteome</keyword>
<gene>
    <name evidence="1" type="ORF">HNR05_001298</name>
</gene>
<accession>A0A7Z0J5H8</accession>
<organism evidence="1 2">
    <name type="scientific">Glaciibacter psychrotolerans</name>
    <dbReference type="NCBI Taxonomy" id="670054"/>
    <lineage>
        <taxon>Bacteria</taxon>
        <taxon>Bacillati</taxon>
        <taxon>Actinomycetota</taxon>
        <taxon>Actinomycetes</taxon>
        <taxon>Micrococcales</taxon>
        <taxon>Microbacteriaceae</taxon>
        <taxon>Glaciibacter</taxon>
    </lineage>
</organism>
<dbReference type="AlphaFoldDB" id="A0A7Z0J5H8"/>
<comment type="caution">
    <text evidence="1">The sequence shown here is derived from an EMBL/GenBank/DDBJ whole genome shotgun (WGS) entry which is preliminary data.</text>
</comment>